<dbReference type="Gene3D" id="3.30.70.270">
    <property type="match status" value="1"/>
</dbReference>
<protein>
    <submittedName>
        <fullName evidence="3">EAL domain-containing protein</fullName>
    </submittedName>
</protein>
<accession>A0ABV7CHX2</accession>
<evidence type="ECO:0000313" key="4">
    <source>
        <dbReference type="Proteomes" id="UP001595453"/>
    </source>
</evidence>
<dbReference type="CDD" id="cd01948">
    <property type="entry name" value="EAL"/>
    <property type="match status" value="1"/>
</dbReference>
<organism evidence="3 4">
    <name type="scientific">Pseudoalteromonas fenneropenaei</name>
    <dbReference type="NCBI Taxonomy" id="1737459"/>
    <lineage>
        <taxon>Bacteria</taxon>
        <taxon>Pseudomonadati</taxon>
        <taxon>Pseudomonadota</taxon>
        <taxon>Gammaproteobacteria</taxon>
        <taxon>Alteromonadales</taxon>
        <taxon>Pseudoalteromonadaceae</taxon>
        <taxon>Pseudoalteromonas</taxon>
    </lineage>
</organism>
<feature type="domain" description="GGDEF" evidence="2">
    <location>
        <begin position="408"/>
        <end position="541"/>
    </location>
</feature>
<dbReference type="InterPro" id="IPR029016">
    <property type="entry name" value="GAF-like_dom_sf"/>
</dbReference>
<dbReference type="InterPro" id="IPR035919">
    <property type="entry name" value="EAL_sf"/>
</dbReference>
<dbReference type="InterPro" id="IPR003018">
    <property type="entry name" value="GAF"/>
</dbReference>
<dbReference type="Gene3D" id="3.30.450.40">
    <property type="match status" value="2"/>
</dbReference>
<dbReference type="PANTHER" id="PTHR44757">
    <property type="entry name" value="DIGUANYLATE CYCLASE DGCP"/>
    <property type="match status" value="1"/>
</dbReference>
<dbReference type="InterPro" id="IPR000160">
    <property type="entry name" value="GGDEF_dom"/>
</dbReference>
<dbReference type="PROSITE" id="PS50887">
    <property type="entry name" value="GGDEF"/>
    <property type="match status" value="1"/>
</dbReference>
<dbReference type="NCBIfam" id="TIGR00254">
    <property type="entry name" value="GGDEF"/>
    <property type="match status" value="1"/>
</dbReference>
<name>A0ABV7CHX2_9GAMM</name>
<keyword evidence="4" id="KW-1185">Reference proteome</keyword>
<dbReference type="Proteomes" id="UP001595453">
    <property type="component" value="Unassembled WGS sequence"/>
</dbReference>
<evidence type="ECO:0000259" key="1">
    <source>
        <dbReference type="PROSITE" id="PS50883"/>
    </source>
</evidence>
<reference evidence="4" key="1">
    <citation type="journal article" date="2019" name="Int. J. Syst. Evol. Microbiol.">
        <title>The Global Catalogue of Microorganisms (GCM) 10K type strain sequencing project: providing services to taxonomists for standard genome sequencing and annotation.</title>
        <authorList>
            <consortium name="The Broad Institute Genomics Platform"/>
            <consortium name="The Broad Institute Genome Sequencing Center for Infectious Disease"/>
            <person name="Wu L."/>
            <person name="Ma J."/>
        </authorList>
    </citation>
    <scope>NUCLEOTIDE SEQUENCE [LARGE SCALE GENOMIC DNA]</scope>
    <source>
        <strain evidence="4">KCTC 42730</strain>
    </source>
</reference>
<dbReference type="InterPro" id="IPR052155">
    <property type="entry name" value="Biofilm_reg_signaling"/>
</dbReference>
<dbReference type="RefSeq" id="WP_377122355.1">
    <property type="nucleotide sequence ID" value="NZ_JBHRSD010000011.1"/>
</dbReference>
<dbReference type="Pfam" id="PF00563">
    <property type="entry name" value="EAL"/>
    <property type="match status" value="1"/>
</dbReference>
<dbReference type="SUPFAM" id="SSF141868">
    <property type="entry name" value="EAL domain-like"/>
    <property type="match status" value="1"/>
</dbReference>
<dbReference type="SMART" id="SM00065">
    <property type="entry name" value="GAF"/>
    <property type="match status" value="2"/>
</dbReference>
<dbReference type="SUPFAM" id="SSF55781">
    <property type="entry name" value="GAF domain-like"/>
    <property type="match status" value="2"/>
</dbReference>
<dbReference type="SMART" id="SM00267">
    <property type="entry name" value="GGDEF"/>
    <property type="match status" value="1"/>
</dbReference>
<dbReference type="PANTHER" id="PTHR44757:SF2">
    <property type="entry name" value="BIOFILM ARCHITECTURE MAINTENANCE PROTEIN MBAA"/>
    <property type="match status" value="1"/>
</dbReference>
<evidence type="ECO:0000313" key="3">
    <source>
        <dbReference type="EMBL" id="MFC3032209.1"/>
    </source>
</evidence>
<comment type="caution">
    <text evidence="3">The sequence shown here is derived from an EMBL/GenBank/DDBJ whole genome shotgun (WGS) entry which is preliminary data.</text>
</comment>
<sequence>MFSQKKIKLESKTEQLAIINQFSLSLLHITKLDELFNYVTREVVSKLGFVDCVIYLTDHSGTMLQEVAAMGVGYNQESNVALDDAAALAERDPYQIGVSQIPITEGISGYVARSQQAFVSGDVSQEARYVADSRPALSELCVPLVYENKTLGVIDCEHPERDYFTESHVQILSTVAHLLSAKIYQLRTLAHLTATVTQLNEAQKLEQSLLKIANITYGSKQVEQFYDELYQIICAFLPADNFFIGLYDTTQDTLEIDFLIEAGIKCDAHHKVSKDQLKDTASYYLLTSGQSLLCDENSFAEHIRSGHFTLVGRAPKSWLGVPFQVNDNVKGVIVTQSYHDEFSYNSHHQSILTYISRQVAMAIDRQLSRKALEHRALHDELTGLANRYLLIEHMKHAILCLHRQANSQLHALLYLDFDRFKSINDSLGHDVGDRFLIAICGLIKTCIRKTDTFARLGGDEFAIFMENVQSKQQVAIAIERIILALSKPIQIDSHTLQASTSIGVAFTESEHDKALELLQQADAAMYEAKSSGRGQIRYFNNAMRKKLKRQADIENDLQHGIKNQEFELYYQPIFSLNDPKVVSFEALVRWHHPSNGLVPPSEFIPVAEQTGQIMELDLHLLRLAAKQLYAWHCQGMRTRITVNVSSRHFASLDFVKYIHQLYDDYDLTAGALSLEITESGLIENLNLATKIIKGLEPLGVRLYLDDFGTGYSALGYLHQLPIHVLKIDKSFVDQLTNRSNPLVDAILSLARSLELDVVAEGIENPKQWALLKRKGCQYGQGYLVSKPLAKDDAYRFYHDYQHEDLMV</sequence>
<dbReference type="Gene3D" id="3.20.20.450">
    <property type="entry name" value="EAL domain"/>
    <property type="match status" value="1"/>
</dbReference>
<feature type="domain" description="EAL" evidence="1">
    <location>
        <begin position="550"/>
        <end position="801"/>
    </location>
</feature>
<dbReference type="InterPro" id="IPR043128">
    <property type="entry name" value="Rev_trsase/Diguanyl_cyclase"/>
</dbReference>
<evidence type="ECO:0000259" key="2">
    <source>
        <dbReference type="PROSITE" id="PS50887"/>
    </source>
</evidence>
<dbReference type="CDD" id="cd01949">
    <property type="entry name" value="GGDEF"/>
    <property type="match status" value="1"/>
</dbReference>
<dbReference type="InterPro" id="IPR029787">
    <property type="entry name" value="Nucleotide_cyclase"/>
</dbReference>
<dbReference type="EMBL" id="JBHRSD010000011">
    <property type="protein sequence ID" value="MFC3032209.1"/>
    <property type="molecule type" value="Genomic_DNA"/>
</dbReference>
<proteinExistence type="predicted"/>
<dbReference type="Pfam" id="PF00990">
    <property type="entry name" value="GGDEF"/>
    <property type="match status" value="1"/>
</dbReference>
<dbReference type="Pfam" id="PF13185">
    <property type="entry name" value="GAF_2"/>
    <property type="match status" value="2"/>
</dbReference>
<dbReference type="SUPFAM" id="SSF55073">
    <property type="entry name" value="Nucleotide cyclase"/>
    <property type="match status" value="1"/>
</dbReference>
<dbReference type="SMART" id="SM00052">
    <property type="entry name" value="EAL"/>
    <property type="match status" value="1"/>
</dbReference>
<dbReference type="PROSITE" id="PS50883">
    <property type="entry name" value="EAL"/>
    <property type="match status" value="1"/>
</dbReference>
<gene>
    <name evidence="3" type="ORF">ACFOEE_06735</name>
</gene>
<dbReference type="InterPro" id="IPR001633">
    <property type="entry name" value="EAL_dom"/>
</dbReference>